<feature type="coiled-coil region" evidence="1">
    <location>
        <begin position="126"/>
        <end position="198"/>
    </location>
</feature>
<keyword evidence="1" id="KW-0175">Coiled coil</keyword>
<dbReference type="InterPro" id="IPR007590">
    <property type="entry name" value="Saf4/Yju2"/>
</dbReference>
<dbReference type="GO" id="GO:0000349">
    <property type="term" value="P:generation of catalytic spliceosome for first transesterification step"/>
    <property type="evidence" value="ECO:0007669"/>
    <property type="project" value="EnsemblFungi"/>
</dbReference>
<gene>
    <name evidence="3" type="ORF">Kpol_1042p25</name>
</gene>
<dbReference type="OMA" id="NNDYQCE"/>
<dbReference type="GO" id="GO:0000974">
    <property type="term" value="C:Prp19 complex"/>
    <property type="evidence" value="ECO:0007669"/>
    <property type="project" value="EnsemblFungi"/>
</dbReference>
<dbReference type="PANTHER" id="PTHR12111:SF1">
    <property type="entry name" value="SPLICING FACTOR YJU2"/>
    <property type="match status" value="1"/>
</dbReference>
<dbReference type="PhylomeDB" id="A7TQB0"/>
<dbReference type="PANTHER" id="PTHR12111">
    <property type="entry name" value="SPLICING FACTOR YJU2"/>
    <property type="match status" value="1"/>
</dbReference>
<evidence type="ECO:0008006" key="5">
    <source>
        <dbReference type="Google" id="ProtNLM"/>
    </source>
</evidence>
<name>A7TQB0_VANPO</name>
<dbReference type="GO" id="GO:0000350">
    <property type="term" value="P:generation of catalytic spliceosome for second transesterification step"/>
    <property type="evidence" value="ECO:0007669"/>
    <property type="project" value="EnsemblFungi"/>
</dbReference>
<proteinExistence type="predicted"/>
<dbReference type="Pfam" id="PF04502">
    <property type="entry name" value="Saf4_Yju2"/>
    <property type="match status" value="1"/>
</dbReference>
<accession>A7TQB0</accession>
<dbReference type="GO" id="GO:0000384">
    <property type="term" value="F:first spliceosomal transesterification activity"/>
    <property type="evidence" value="ECO:0007669"/>
    <property type="project" value="EnsemblFungi"/>
</dbReference>
<dbReference type="OrthoDB" id="674963at2759"/>
<protein>
    <recommendedName>
        <fullName evidence="5">Splicing factor YJU2</fullName>
    </recommendedName>
</protein>
<dbReference type="Proteomes" id="UP000000267">
    <property type="component" value="Unassembled WGS sequence"/>
</dbReference>
<dbReference type="KEGG" id="vpo:Kpol_1042p25"/>
<dbReference type="FunCoup" id="A7TQB0">
    <property type="interactions" value="746"/>
</dbReference>
<dbReference type="AlphaFoldDB" id="A7TQB0"/>
<dbReference type="EMBL" id="DS480455">
    <property type="protein sequence ID" value="EDO15564.1"/>
    <property type="molecule type" value="Genomic_DNA"/>
</dbReference>
<dbReference type="HOGENOM" id="CLU_053603_2_1_1"/>
<evidence type="ECO:0000313" key="4">
    <source>
        <dbReference type="Proteomes" id="UP000000267"/>
    </source>
</evidence>
<feature type="region of interest" description="Disordered" evidence="2">
    <location>
        <begin position="201"/>
        <end position="240"/>
    </location>
</feature>
<dbReference type="GeneID" id="5543647"/>
<dbReference type="GO" id="GO:0071006">
    <property type="term" value="C:U2-type catalytic step 1 spliceosome"/>
    <property type="evidence" value="ECO:0007669"/>
    <property type="project" value="EnsemblFungi"/>
</dbReference>
<evidence type="ECO:0000313" key="3">
    <source>
        <dbReference type="EMBL" id="EDO15564.1"/>
    </source>
</evidence>
<dbReference type="eggNOG" id="KOG2989">
    <property type="taxonomic scope" value="Eukaryota"/>
</dbReference>
<sequence>MSERKAINKYYPPDYNPLEAEKAAKKLSKRLKTTNKDVVTIRLMTPFGMRCLKCDEYISKSRKFNGKKQLLPEKYLDSIKIYRLSIKCPRCNNLISFRTDPKKADYVMEVGGERSYIRKDYDSAQLESVDEALERLTKEQEREKSELEGKLDPTADKMELLEEKLATLQQQQQDDESLENLKKLKYASLKKAEELNQKLDLNKGTKGANNGIEDDDMELNSQVESAFKEHQQNSTSSILNQLITNKSIPIKKKLKRKKQNPLGVSVRKK</sequence>
<dbReference type="STRING" id="436907.A7TQB0"/>
<evidence type="ECO:0000256" key="1">
    <source>
        <dbReference type="SAM" id="Coils"/>
    </source>
</evidence>
<dbReference type="GO" id="GO:0030620">
    <property type="term" value="F:U2 snRNA binding"/>
    <property type="evidence" value="ECO:0007669"/>
    <property type="project" value="EnsemblFungi"/>
</dbReference>
<keyword evidence="4" id="KW-1185">Reference proteome</keyword>
<evidence type="ECO:0000256" key="2">
    <source>
        <dbReference type="SAM" id="MobiDB-lite"/>
    </source>
</evidence>
<feature type="region of interest" description="Disordered" evidence="2">
    <location>
        <begin position="250"/>
        <end position="269"/>
    </location>
</feature>
<reference evidence="3 4" key="1">
    <citation type="journal article" date="2007" name="Proc. Natl. Acad. Sci. U.S.A.">
        <title>Independent sorting-out of thousands of duplicated gene pairs in two yeast species descended from a whole-genome duplication.</title>
        <authorList>
            <person name="Scannell D.R."/>
            <person name="Frank A.C."/>
            <person name="Conant G.C."/>
            <person name="Byrne K.P."/>
            <person name="Woolfit M."/>
            <person name="Wolfe K.H."/>
        </authorList>
    </citation>
    <scope>NUCLEOTIDE SEQUENCE [LARGE SCALE GENOMIC DNA]</scope>
    <source>
        <strain evidence="4">ATCC 22028 / DSM 70294 / BCRC 21397 / CBS 2163 / NBRC 10782 / NRRL Y-8283 / UCD 57-17</strain>
    </source>
</reference>
<dbReference type="RefSeq" id="XP_001643422.1">
    <property type="nucleotide sequence ID" value="XM_001643372.1"/>
</dbReference>
<organism evidence="4">
    <name type="scientific">Vanderwaltozyma polyspora (strain ATCC 22028 / DSM 70294 / BCRC 21397 / CBS 2163 / NBRC 10782 / NRRL Y-8283 / UCD 57-17)</name>
    <name type="common">Kluyveromyces polysporus</name>
    <dbReference type="NCBI Taxonomy" id="436907"/>
    <lineage>
        <taxon>Eukaryota</taxon>
        <taxon>Fungi</taxon>
        <taxon>Dikarya</taxon>
        <taxon>Ascomycota</taxon>
        <taxon>Saccharomycotina</taxon>
        <taxon>Saccharomycetes</taxon>
        <taxon>Saccharomycetales</taxon>
        <taxon>Saccharomycetaceae</taxon>
        <taxon>Vanderwaltozyma</taxon>
    </lineage>
</organism>
<dbReference type="InParanoid" id="A7TQB0"/>
<feature type="compositionally biased region" description="Basic residues" evidence="2">
    <location>
        <begin position="250"/>
        <end position="259"/>
    </location>
</feature>
<dbReference type="GO" id="GO:0071007">
    <property type="term" value="C:U2-type catalytic step 2 spliceosome"/>
    <property type="evidence" value="ECO:0007669"/>
    <property type="project" value="EnsemblFungi"/>
</dbReference>